<dbReference type="SUPFAM" id="SSF48225">
    <property type="entry name" value="Seven-hairpin glycosidases"/>
    <property type="match status" value="1"/>
</dbReference>
<dbReference type="InterPro" id="IPR050749">
    <property type="entry name" value="Glycosyl_Hydrolase_47"/>
</dbReference>
<evidence type="ECO:0000256" key="6">
    <source>
        <dbReference type="RuleBase" id="RU361193"/>
    </source>
</evidence>
<comment type="similarity">
    <text evidence="3 6">Belongs to the glycosyl hydrolase 47 family.</text>
</comment>
<reference evidence="9" key="1">
    <citation type="submission" date="2016-06" db="UniProtKB">
        <authorList>
            <consortium name="WormBaseParasite"/>
        </authorList>
    </citation>
    <scope>IDENTIFICATION</scope>
</reference>
<dbReference type="Gene3D" id="1.50.10.10">
    <property type="match status" value="1"/>
</dbReference>
<keyword evidence="4 6" id="KW-0378">Hydrolase</keyword>
<evidence type="ECO:0000313" key="8">
    <source>
        <dbReference type="Proteomes" id="UP000267606"/>
    </source>
</evidence>
<dbReference type="WBParaSite" id="OFLC_0001423501-mRNA-1">
    <property type="protein sequence ID" value="OFLC_0001423501-mRNA-1"/>
    <property type="gene ID" value="OFLC_0001423501"/>
</dbReference>
<protein>
    <recommendedName>
        <fullName evidence="6">alpha-1,2-Mannosidase</fullName>
        <ecNumber evidence="6">3.2.1.-</ecNumber>
    </recommendedName>
</protein>
<dbReference type="Pfam" id="PF01532">
    <property type="entry name" value="Glyco_hydro_47"/>
    <property type="match status" value="1"/>
</dbReference>
<dbReference type="InterPro" id="IPR036026">
    <property type="entry name" value="Seven-hairpin_glycosidases"/>
</dbReference>
<evidence type="ECO:0000256" key="5">
    <source>
        <dbReference type="ARBA" id="ARBA00023157"/>
    </source>
</evidence>
<keyword evidence="6" id="KW-0326">Glycosidase</keyword>
<dbReference type="InterPro" id="IPR001382">
    <property type="entry name" value="Glyco_hydro_47"/>
</dbReference>
<evidence type="ECO:0000256" key="2">
    <source>
        <dbReference type="ARBA" id="ARBA00004922"/>
    </source>
</evidence>
<evidence type="ECO:0000256" key="3">
    <source>
        <dbReference type="ARBA" id="ARBA00007658"/>
    </source>
</evidence>
<dbReference type="GO" id="GO:0005509">
    <property type="term" value="F:calcium ion binding"/>
    <property type="evidence" value="ECO:0007669"/>
    <property type="project" value="InterPro"/>
</dbReference>
<sequence>MYTSFLHNLFKRGPTTRLQAMMLLNGSSHNIQISWESAINVELIAINIRGTFRSGRLFKTDKNRFLAQVRQHEFELERSHFTEEVVKMDEESDAKSAEQRQFIINMTKFAWSNYRKYAWGFNELKPLSHSGHSASIFGSGKLGATIVDALDTLYIMGLKEEYEEGRNWVEKFFDLKLSVSFCISIP</sequence>
<dbReference type="PANTHER" id="PTHR11742">
    <property type="entry name" value="MANNOSYL-OLIGOSACCHARIDE ALPHA-1,2-MANNOSIDASE-RELATED"/>
    <property type="match status" value="1"/>
</dbReference>
<comment type="pathway">
    <text evidence="2">Protein modification; protein glycosylation.</text>
</comment>
<dbReference type="GO" id="GO:0005975">
    <property type="term" value="P:carbohydrate metabolic process"/>
    <property type="evidence" value="ECO:0007669"/>
    <property type="project" value="InterPro"/>
</dbReference>
<dbReference type="STRING" id="387005.A0A183I3B5"/>
<dbReference type="PANTHER" id="PTHR11742:SF6">
    <property type="entry name" value="MANNOSYL-OLIGOSACCHARIDE ALPHA-1,2-MANNOSIDASE IA-RELATED"/>
    <property type="match status" value="1"/>
</dbReference>
<gene>
    <name evidence="7" type="ORF">OFLC_LOCUS14227</name>
</gene>
<dbReference type="GO" id="GO:0004571">
    <property type="term" value="F:mannosyl-oligosaccharide 1,2-alpha-mannosidase activity"/>
    <property type="evidence" value="ECO:0007669"/>
    <property type="project" value="InterPro"/>
</dbReference>
<dbReference type="EC" id="3.2.1.-" evidence="6"/>
<accession>A0A183I3B5</accession>
<comment type="cofactor">
    <cofactor evidence="1">
        <name>Ca(2+)</name>
        <dbReference type="ChEBI" id="CHEBI:29108"/>
    </cofactor>
</comment>
<name>A0A183I3B5_9BILA</name>
<evidence type="ECO:0000256" key="4">
    <source>
        <dbReference type="ARBA" id="ARBA00022801"/>
    </source>
</evidence>
<evidence type="ECO:0000313" key="9">
    <source>
        <dbReference type="WBParaSite" id="OFLC_0001423501-mRNA-1"/>
    </source>
</evidence>
<keyword evidence="5" id="KW-1015">Disulfide bond</keyword>
<evidence type="ECO:0000313" key="7">
    <source>
        <dbReference type="EMBL" id="VDP16071.1"/>
    </source>
</evidence>
<dbReference type="EMBL" id="UZAJ01040688">
    <property type="protein sequence ID" value="VDP16071.1"/>
    <property type="molecule type" value="Genomic_DNA"/>
</dbReference>
<dbReference type="GO" id="GO:0005783">
    <property type="term" value="C:endoplasmic reticulum"/>
    <property type="evidence" value="ECO:0007669"/>
    <property type="project" value="TreeGrafter"/>
</dbReference>
<keyword evidence="8" id="KW-1185">Reference proteome</keyword>
<dbReference type="GO" id="GO:0000139">
    <property type="term" value="C:Golgi membrane"/>
    <property type="evidence" value="ECO:0007669"/>
    <property type="project" value="TreeGrafter"/>
</dbReference>
<organism evidence="9">
    <name type="scientific">Onchocerca flexuosa</name>
    <dbReference type="NCBI Taxonomy" id="387005"/>
    <lineage>
        <taxon>Eukaryota</taxon>
        <taxon>Metazoa</taxon>
        <taxon>Ecdysozoa</taxon>
        <taxon>Nematoda</taxon>
        <taxon>Chromadorea</taxon>
        <taxon>Rhabditida</taxon>
        <taxon>Spirurina</taxon>
        <taxon>Spiruromorpha</taxon>
        <taxon>Filarioidea</taxon>
        <taxon>Onchocercidae</taxon>
        <taxon>Onchocerca</taxon>
    </lineage>
</organism>
<dbReference type="InterPro" id="IPR012341">
    <property type="entry name" value="6hp_glycosidase-like_sf"/>
</dbReference>
<dbReference type="AlphaFoldDB" id="A0A183I3B5"/>
<dbReference type="PRINTS" id="PR00747">
    <property type="entry name" value="GLYHDRLASE47"/>
</dbReference>
<evidence type="ECO:0000256" key="1">
    <source>
        <dbReference type="ARBA" id="ARBA00001913"/>
    </source>
</evidence>
<dbReference type="Proteomes" id="UP000267606">
    <property type="component" value="Unassembled WGS sequence"/>
</dbReference>
<reference evidence="7 8" key="2">
    <citation type="submission" date="2018-11" db="EMBL/GenBank/DDBJ databases">
        <authorList>
            <consortium name="Pathogen Informatics"/>
        </authorList>
    </citation>
    <scope>NUCLEOTIDE SEQUENCE [LARGE SCALE GENOMIC DNA]</scope>
</reference>
<proteinExistence type="inferred from homology"/>